<feature type="domain" description="Peptidase M12B" evidence="5">
    <location>
        <begin position="216"/>
        <end position="381"/>
    </location>
</feature>
<dbReference type="SUPFAM" id="SSF49854">
    <property type="entry name" value="Spermadhesin, CUB domain"/>
    <property type="match status" value="1"/>
</dbReference>
<evidence type="ECO:0000256" key="3">
    <source>
        <dbReference type="SAM" id="SignalP"/>
    </source>
</evidence>
<name>A0A1M6NYV3_9FLAO</name>
<evidence type="ECO:0000313" key="7">
    <source>
        <dbReference type="Proteomes" id="UP000184498"/>
    </source>
</evidence>
<dbReference type="GO" id="GO:0006509">
    <property type="term" value="P:membrane protein ectodomain proteolysis"/>
    <property type="evidence" value="ECO:0007669"/>
    <property type="project" value="TreeGrafter"/>
</dbReference>
<dbReference type="Proteomes" id="UP000184498">
    <property type="component" value="Unassembled WGS sequence"/>
</dbReference>
<evidence type="ECO:0000256" key="1">
    <source>
        <dbReference type="ARBA" id="ARBA00022729"/>
    </source>
</evidence>
<dbReference type="Pfam" id="PF18962">
    <property type="entry name" value="Por_Secre_tail"/>
    <property type="match status" value="1"/>
</dbReference>
<dbReference type="Pfam" id="PF13688">
    <property type="entry name" value="Reprolysin_5"/>
    <property type="match status" value="1"/>
</dbReference>
<dbReference type="STRING" id="216903.SAMN05444371_0749"/>
<feature type="domain" description="CUB" evidence="4">
    <location>
        <begin position="522"/>
        <end position="630"/>
    </location>
</feature>
<keyword evidence="2" id="KW-1015">Disulfide bond</keyword>
<dbReference type="InterPro" id="IPR026444">
    <property type="entry name" value="Secre_tail"/>
</dbReference>
<keyword evidence="7" id="KW-1185">Reference proteome</keyword>
<dbReference type="PANTHER" id="PTHR11905">
    <property type="entry name" value="ADAM A DISINTEGRIN AND METALLOPROTEASE DOMAIN"/>
    <property type="match status" value="1"/>
</dbReference>
<dbReference type="CDD" id="cd00041">
    <property type="entry name" value="CUB"/>
    <property type="match status" value="1"/>
</dbReference>
<dbReference type="OrthoDB" id="1182309at2"/>
<dbReference type="Gene3D" id="2.60.120.290">
    <property type="entry name" value="Spermadhesin, CUB domain"/>
    <property type="match status" value="1"/>
</dbReference>
<sequence>MKTKLQLLFFGLLGLLGFAQSLKPVAKEVADLQMRKVNFEKITLFTKEESGQKMAKYQQAAADISVLKLNRSHLSKIVSQKPQALEMTYPFENGNLTVELVKVDIFSNDFNLYTDKGKVNDYTPGVYYRGIIKNDVHSLVAFSFFENDVVGIASVKDGGNIVLGKAIDSDDFVVYDDLKLRGKSSFVCGTDELMENQRNKISFDPVTSKAPQATTNCVRMYYEVANQPYKNNGSNVTTTTNWITAVHNNINTLYVNDGVKMSLKKIYIWTTSDPYNGDYNENLAEFSALRQTFDGDLAHLVNAPSTTSVAYLNSLCTTYKHAYSGIDQTFANVPTYSWTIGAMTHEMGHSLGSPHTHACAWNGNNTAIDGCGPQAGYDEGCSGPIPTKGTIMSYCHLNVGISFANGFGSQPAALIRSLIDSKACLGTDCITTCPITVSNVTFSNTTKTGFTALISDDTATSWKYRVVKMDGTIVKSGTVSSKQVTVTGLSPNTYYKLLVGTSCALENAFQTETMFLTDDDWCGKTITDSGGLTGNYSNSENFVRTFYPDNSGQKLKLTFTSLKLEDGYDFITIKNGPNATSPSFSGGANLTGTMNPGSFTSTHATGAITIVFTSDSYLTDSGWEAKFSCATLGLSEVDKDMIAISPNPVKDHFIISGIEKIVSVNVFDNSGKLIKAFDTSSVSKNHYDVSGLMKGNYIIIIQTENDKITKKLIK</sequence>
<dbReference type="EMBL" id="FRAM01000001">
    <property type="protein sequence ID" value="SHK00830.1"/>
    <property type="molecule type" value="Genomic_DNA"/>
</dbReference>
<dbReference type="InterPro" id="IPR001590">
    <property type="entry name" value="Peptidase_M12B"/>
</dbReference>
<dbReference type="InterPro" id="IPR024079">
    <property type="entry name" value="MetalloPept_cat_dom_sf"/>
</dbReference>
<dbReference type="RefSeq" id="WP_072996484.1">
    <property type="nucleotide sequence ID" value="NZ_FRAM01000001.1"/>
</dbReference>
<evidence type="ECO:0000259" key="5">
    <source>
        <dbReference type="PROSITE" id="PS50215"/>
    </source>
</evidence>
<evidence type="ECO:0000256" key="2">
    <source>
        <dbReference type="ARBA" id="ARBA00023157"/>
    </source>
</evidence>
<feature type="chain" id="PRO_5012455050" evidence="3">
    <location>
        <begin position="20"/>
        <end position="714"/>
    </location>
</feature>
<dbReference type="GO" id="GO:0004222">
    <property type="term" value="F:metalloendopeptidase activity"/>
    <property type="evidence" value="ECO:0007669"/>
    <property type="project" value="InterPro"/>
</dbReference>
<reference evidence="7" key="1">
    <citation type="submission" date="2016-11" db="EMBL/GenBank/DDBJ databases">
        <authorList>
            <person name="Varghese N."/>
            <person name="Submissions S."/>
        </authorList>
    </citation>
    <scope>NUCLEOTIDE SEQUENCE [LARGE SCALE GENOMIC DNA]</scope>
    <source>
        <strain evidence="7">DSM 18016</strain>
    </source>
</reference>
<evidence type="ECO:0000313" key="6">
    <source>
        <dbReference type="EMBL" id="SHK00830.1"/>
    </source>
</evidence>
<dbReference type="PANTHER" id="PTHR11905:SF159">
    <property type="entry name" value="ADAM METALLOPROTEASE"/>
    <property type="match status" value="1"/>
</dbReference>
<evidence type="ECO:0000259" key="4">
    <source>
        <dbReference type="PROSITE" id="PS01180"/>
    </source>
</evidence>
<accession>A0A1M6NYV3</accession>
<keyword evidence="1 3" id="KW-0732">Signal</keyword>
<dbReference type="PROSITE" id="PS50215">
    <property type="entry name" value="ADAM_MEPRO"/>
    <property type="match status" value="1"/>
</dbReference>
<dbReference type="AlphaFoldDB" id="A0A1M6NYV3"/>
<dbReference type="NCBIfam" id="TIGR04183">
    <property type="entry name" value="Por_Secre_tail"/>
    <property type="match status" value="1"/>
</dbReference>
<dbReference type="InterPro" id="IPR035914">
    <property type="entry name" value="Sperma_CUB_dom_sf"/>
</dbReference>
<proteinExistence type="predicted"/>
<protein>
    <submittedName>
        <fullName evidence="6">Por secretion system C-terminal sorting domain-containing protein</fullName>
    </submittedName>
</protein>
<dbReference type="PROSITE" id="PS01180">
    <property type="entry name" value="CUB"/>
    <property type="match status" value="1"/>
</dbReference>
<gene>
    <name evidence="6" type="ORF">SAMN05444371_0749</name>
</gene>
<dbReference type="InterPro" id="IPR000859">
    <property type="entry name" value="CUB_dom"/>
</dbReference>
<dbReference type="SUPFAM" id="SSF55486">
    <property type="entry name" value="Metalloproteases ('zincins'), catalytic domain"/>
    <property type="match status" value="1"/>
</dbReference>
<feature type="signal peptide" evidence="3">
    <location>
        <begin position="1"/>
        <end position="19"/>
    </location>
</feature>
<dbReference type="SMART" id="SM00042">
    <property type="entry name" value="CUB"/>
    <property type="match status" value="1"/>
</dbReference>
<dbReference type="Gene3D" id="3.40.390.10">
    <property type="entry name" value="Collagenase (Catalytic Domain)"/>
    <property type="match status" value="1"/>
</dbReference>
<organism evidence="6 7">
    <name type="scientific">Epilithonimonas mollis</name>
    <dbReference type="NCBI Taxonomy" id="216903"/>
    <lineage>
        <taxon>Bacteria</taxon>
        <taxon>Pseudomonadati</taxon>
        <taxon>Bacteroidota</taxon>
        <taxon>Flavobacteriia</taxon>
        <taxon>Flavobacteriales</taxon>
        <taxon>Weeksellaceae</taxon>
        <taxon>Chryseobacterium group</taxon>
        <taxon>Epilithonimonas</taxon>
    </lineage>
</organism>